<name>A0A317EIE8_9SPHI</name>
<dbReference type="Proteomes" id="UP000245379">
    <property type="component" value="Unassembled WGS sequence"/>
</dbReference>
<dbReference type="OrthoDB" id="753911at2"/>
<sequence>MNGNLNCPVCNQGELIEGANGYLCNHFKSMDDKCSFRIFKTYFGKNMTDDIVKQLCDNKETVFFDDFVNKDNKPFGAKLTIVDGYIKPQFDNQEQIKLQSECPKCGKGVVVTNKAFACEDYFNDKACDLYIGKKIAEVELSNDDAETLLNGNSTDYRTDFISNNGKEFGAKLSLDENYHLKFDFEILKCPKCKTGNVSSNNKAYGCSNYRDENIKCDFTIWREVSGNKIMLNDLIDLCNGKKTGVKLFKPKDADQYKAQFQLNNEYKLDIVKVS</sequence>
<dbReference type="InterPro" id="IPR025589">
    <property type="entry name" value="Toprim_C_rpt"/>
</dbReference>
<reference evidence="1 2" key="1">
    <citation type="submission" date="2018-05" db="EMBL/GenBank/DDBJ databases">
        <title>Pedobacter paludis sp. nov., isolated from wetland soil.</title>
        <authorList>
            <person name="Zhang Y."/>
            <person name="Wang G."/>
        </authorList>
    </citation>
    <scope>NUCLEOTIDE SEQUENCE [LARGE SCALE GENOMIC DNA]</scope>
    <source>
        <strain evidence="1 2">KCTC22721</strain>
    </source>
</reference>
<dbReference type="RefSeq" id="WP_109927400.1">
    <property type="nucleotide sequence ID" value="NZ_QGNZ01000006.1"/>
</dbReference>
<dbReference type="Pfam" id="PF13342">
    <property type="entry name" value="Toprim_Crpt"/>
    <property type="match status" value="2"/>
</dbReference>
<protein>
    <submittedName>
        <fullName evidence="1">DNA topoisomerase I</fullName>
    </submittedName>
</protein>
<comment type="caution">
    <text evidence="1">The sequence shown here is derived from an EMBL/GenBank/DDBJ whole genome shotgun (WGS) entry which is preliminary data.</text>
</comment>
<evidence type="ECO:0000313" key="2">
    <source>
        <dbReference type="Proteomes" id="UP000245379"/>
    </source>
</evidence>
<dbReference type="GO" id="GO:0016853">
    <property type="term" value="F:isomerase activity"/>
    <property type="evidence" value="ECO:0007669"/>
    <property type="project" value="UniProtKB-KW"/>
</dbReference>
<keyword evidence="2" id="KW-1185">Reference proteome</keyword>
<dbReference type="AlphaFoldDB" id="A0A317EIE8"/>
<organism evidence="1 2">
    <name type="scientific">Pedobacter yonginense</name>
    <dbReference type="NCBI Taxonomy" id="651869"/>
    <lineage>
        <taxon>Bacteria</taxon>
        <taxon>Pseudomonadati</taxon>
        <taxon>Bacteroidota</taxon>
        <taxon>Sphingobacteriia</taxon>
        <taxon>Sphingobacteriales</taxon>
        <taxon>Sphingobacteriaceae</taxon>
        <taxon>Pedobacter</taxon>
    </lineage>
</organism>
<accession>A0A317EIE8</accession>
<keyword evidence="1" id="KW-0413">Isomerase</keyword>
<evidence type="ECO:0000313" key="1">
    <source>
        <dbReference type="EMBL" id="PWS25879.1"/>
    </source>
</evidence>
<dbReference type="EMBL" id="QGNZ01000006">
    <property type="protein sequence ID" value="PWS25879.1"/>
    <property type="molecule type" value="Genomic_DNA"/>
</dbReference>
<proteinExistence type="predicted"/>
<gene>
    <name evidence="1" type="ORF">DHW03_18775</name>
</gene>